<dbReference type="AlphaFoldDB" id="X0YR18"/>
<protein>
    <submittedName>
        <fullName evidence="1">Uncharacterized protein</fullName>
    </submittedName>
</protein>
<accession>X0YR18</accession>
<proteinExistence type="predicted"/>
<sequence length="35" mass="4034">SQAQQTIDEIIAIRYGSEHRSHMGSFVFLEITKHC</sequence>
<organism evidence="1">
    <name type="scientific">marine sediment metagenome</name>
    <dbReference type="NCBI Taxonomy" id="412755"/>
    <lineage>
        <taxon>unclassified sequences</taxon>
        <taxon>metagenomes</taxon>
        <taxon>ecological metagenomes</taxon>
    </lineage>
</organism>
<evidence type="ECO:0000313" key="1">
    <source>
        <dbReference type="EMBL" id="GAG39151.1"/>
    </source>
</evidence>
<reference evidence="1" key="1">
    <citation type="journal article" date="2014" name="Front. Microbiol.">
        <title>High frequency of phylogenetically diverse reductive dehalogenase-homologous genes in deep subseafloor sedimentary metagenomes.</title>
        <authorList>
            <person name="Kawai M."/>
            <person name="Futagami T."/>
            <person name="Toyoda A."/>
            <person name="Takaki Y."/>
            <person name="Nishi S."/>
            <person name="Hori S."/>
            <person name="Arai W."/>
            <person name="Tsubouchi T."/>
            <person name="Morono Y."/>
            <person name="Uchiyama I."/>
            <person name="Ito T."/>
            <person name="Fujiyama A."/>
            <person name="Inagaki F."/>
            <person name="Takami H."/>
        </authorList>
    </citation>
    <scope>NUCLEOTIDE SEQUENCE</scope>
    <source>
        <strain evidence="1">Expedition CK06-06</strain>
    </source>
</reference>
<dbReference type="EMBL" id="BARS01046027">
    <property type="protein sequence ID" value="GAG39151.1"/>
    <property type="molecule type" value="Genomic_DNA"/>
</dbReference>
<comment type="caution">
    <text evidence="1">The sequence shown here is derived from an EMBL/GenBank/DDBJ whole genome shotgun (WGS) entry which is preliminary data.</text>
</comment>
<gene>
    <name evidence="1" type="ORF">S01H1_69331</name>
</gene>
<feature type="non-terminal residue" evidence="1">
    <location>
        <position position="1"/>
    </location>
</feature>
<name>X0YR18_9ZZZZ</name>